<accession>Q69LL9</accession>
<evidence type="ECO:0000313" key="1">
    <source>
        <dbReference type="EMBL" id="BAD31754.1"/>
    </source>
</evidence>
<proteinExistence type="predicted"/>
<name>Q69LL9_ORYSJ</name>
<dbReference type="AlphaFoldDB" id="Q69LL9"/>
<sequence>MLGEKQRRPQAEDGLGWASPWFGRTIGFGRTCREAAGCRVWMDGVDSFPMTVGGYYRPFQPP</sequence>
<protein>
    <submittedName>
        <fullName evidence="1">Uncharacterized protein</fullName>
    </submittedName>
</protein>
<gene>
    <name evidence="1" type="primary">B1136D08.112</name>
</gene>
<organism evidence="1">
    <name type="scientific">Oryza sativa subsp. japonica</name>
    <name type="common">Rice</name>
    <dbReference type="NCBI Taxonomy" id="39947"/>
    <lineage>
        <taxon>Eukaryota</taxon>
        <taxon>Viridiplantae</taxon>
        <taxon>Streptophyta</taxon>
        <taxon>Embryophyta</taxon>
        <taxon>Tracheophyta</taxon>
        <taxon>Spermatophyta</taxon>
        <taxon>Magnoliopsida</taxon>
        <taxon>Liliopsida</taxon>
        <taxon>Poales</taxon>
        <taxon>Poaceae</taxon>
        <taxon>BOP clade</taxon>
        <taxon>Oryzoideae</taxon>
        <taxon>Oryzeae</taxon>
        <taxon>Oryzinae</taxon>
        <taxon>Oryza</taxon>
        <taxon>Oryza sativa</taxon>
    </lineage>
</organism>
<reference evidence="1" key="1">
    <citation type="journal article" date="2004" name="Plant Cell">
        <title>Composition and structure of the centromeric region of rice chromosome 8.</title>
        <authorList>
            <person name="Wu J."/>
            <person name="Yamagata H."/>
            <person name="Hayashi-Tsugane M."/>
            <person name="Hijishita S."/>
            <person name="Fujisawa M."/>
            <person name="Shibata M."/>
            <person name="Itoh Y."/>
            <person name="Nakamura M."/>
            <person name="Sakaguchi M."/>
            <person name="Yoshihara R."/>
            <person name="Kobayashi H."/>
            <person name="Itoh K."/>
            <person name="Karasawa W."/>
            <person name="Yamamoto M."/>
            <person name="Saji S."/>
            <person name="Katagiri S."/>
            <person name="Kanamori H."/>
            <person name="Namiki N."/>
            <person name="Katayose Y."/>
            <person name="Matsumoto T."/>
            <person name="Sasaki T."/>
        </authorList>
    </citation>
    <scope>NUCLEOTIDE SEQUENCE</scope>
</reference>
<dbReference type="EMBL" id="AP005832">
    <property type="protein sequence ID" value="BAD31754.1"/>
    <property type="molecule type" value="Genomic_DNA"/>
</dbReference>